<dbReference type="InterPro" id="IPR000577">
    <property type="entry name" value="Carb_kinase_FGGY"/>
</dbReference>
<evidence type="ECO:0000259" key="7">
    <source>
        <dbReference type="Pfam" id="PF00370"/>
    </source>
</evidence>
<dbReference type="GO" id="GO:0005524">
    <property type="term" value="F:ATP binding"/>
    <property type="evidence" value="ECO:0007669"/>
    <property type="project" value="UniProtKB-KW"/>
</dbReference>
<dbReference type="SUPFAM" id="SSF53067">
    <property type="entry name" value="Actin-like ATPase domain"/>
    <property type="match status" value="2"/>
</dbReference>
<dbReference type="InterPro" id="IPR018484">
    <property type="entry name" value="FGGY_N"/>
</dbReference>
<dbReference type="Pfam" id="PF02782">
    <property type="entry name" value="FGGY_C"/>
    <property type="match status" value="1"/>
</dbReference>
<dbReference type="GO" id="GO:0019563">
    <property type="term" value="P:glycerol catabolic process"/>
    <property type="evidence" value="ECO:0007669"/>
    <property type="project" value="TreeGrafter"/>
</dbReference>
<keyword evidence="3" id="KW-0547">Nucleotide-binding</keyword>
<name>A0A6C7EE99_ILUCY</name>
<feature type="region of interest" description="Disordered" evidence="6">
    <location>
        <begin position="489"/>
        <end position="508"/>
    </location>
</feature>
<keyword evidence="2 9" id="KW-0808">Transferase</keyword>
<sequence>MTTTDGVVLAVDQGTGSTKGIAVDHSGAIVATADCAIGQRYPAPGHVEQDAAEIAASVDTVLGELLDRLTATGLGDRPIVAVGLSTQRESALAWDRATGKPLGPMLGWQDRRTRERAEALRSDGVEDEVRRVTGLPIDPMFSALKLSWLLDDIDPDRRRADAGEIAVGTIDSWLVAHLCGQHRIETGNASRTQLLGLDAADWDVDMAALFGVPLAALPTVTASNTTIPITRHDRLAGVPIRGILGDSHAALFGHGVRAPGTLKATYGTGSSVMGLIAASGADPASTPVGTVRTIAWQLDDIDYAAEGNILSTGATLVWVADLLGIDTDELMALAELGPDDHGVDLVPAFAGLGAPWWDDRAVAVLSGFDLGTSRETIARAAAESIVLQVDDVVAAFDTGDRRRTGLMVDGGPTRNDWLMQLQSDLSSRTVTRPPVEGLSAFGAAHLAGAAAGIFDVDARLWESDDRSYFEAKLPRQTAAARRARWHDAVRRARHEPEPTCTDGERGVR</sequence>
<organism evidence="9 10">
    <name type="scientific">Ilumatobacter coccineus (strain NBRC 103263 / KCTC 29153 / YM16-304)</name>
    <dbReference type="NCBI Taxonomy" id="1313172"/>
    <lineage>
        <taxon>Bacteria</taxon>
        <taxon>Bacillati</taxon>
        <taxon>Actinomycetota</taxon>
        <taxon>Acidimicrobiia</taxon>
        <taxon>Acidimicrobiales</taxon>
        <taxon>Ilumatobacteraceae</taxon>
        <taxon>Ilumatobacter</taxon>
    </lineage>
</organism>
<evidence type="ECO:0000256" key="3">
    <source>
        <dbReference type="ARBA" id="ARBA00022741"/>
    </source>
</evidence>
<dbReference type="Proteomes" id="UP000011863">
    <property type="component" value="Chromosome"/>
</dbReference>
<feature type="domain" description="Carbohydrate kinase FGGY C-terminal" evidence="8">
    <location>
        <begin position="263"/>
        <end position="451"/>
    </location>
</feature>
<dbReference type="Gene3D" id="3.30.420.40">
    <property type="match status" value="2"/>
</dbReference>
<evidence type="ECO:0000313" key="9">
    <source>
        <dbReference type="EMBL" id="BAN03489.1"/>
    </source>
</evidence>
<feature type="domain" description="Carbohydrate kinase FGGY N-terminal" evidence="7">
    <location>
        <begin position="8"/>
        <end position="253"/>
    </location>
</feature>
<dbReference type="PIRSF" id="PIRSF000538">
    <property type="entry name" value="GlpK"/>
    <property type="match status" value="1"/>
</dbReference>
<evidence type="ECO:0000256" key="5">
    <source>
        <dbReference type="ARBA" id="ARBA00022840"/>
    </source>
</evidence>
<dbReference type="InterPro" id="IPR043129">
    <property type="entry name" value="ATPase_NBD"/>
</dbReference>
<keyword evidence="5" id="KW-0067">ATP-binding</keyword>
<reference evidence="9 10" key="1">
    <citation type="journal article" date="2013" name="Int. J. Syst. Evol. Microbiol.">
        <title>Ilumatobacter nonamiense sp. nov. and Ilumatobacter coccineum sp. nov., isolated from seashore sand.</title>
        <authorList>
            <person name="Matsumoto A."/>
            <person name="Kasai H."/>
            <person name="Matsuo Y."/>
            <person name="Shizuri Y."/>
            <person name="Ichikawa N."/>
            <person name="Fujita N."/>
            <person name="Omura S."/>
            <person name="Takahashi Y."/>
        </authorList>
    </citation>
    <scope>NUCLEOTIDE SEQUENCE [LARGE SCALE GENOMIC DNA]</scope>
    <source>
        <strain evidence="10">NBRC 103263 / KCTC 29153 / YM16-304</strain>
    </source>
</reference>
<evidence type="ECO:0000313" key="10">
    <source>
        <dbReference type="Proteomes" id="UP000011863"/>
    </source>
</evidence>
<dbReference type="InterPro" id="IPR018485">
    <property type="entry name" value="FGGY_C"/>
</dbReference>
<evidence type="ECO:0000256" key="4">
    <source>
        <dbReference type="ARBA" id="ARBA00022777"/>
    </source>
</evidence>
<accession>A0A6C7EE99</accession>
<evidence type="ECO:0000259" key="8">
    <source>
        <dbReference type="Pfam" id="PF02782"/>
    </source>
</evidence>
<protein>
    <submittedName>
        <fullName evidence="9">Glycerol kinase</fullName>
        <ecNumber evidence="9">2.7.1.30</ecNumber>
    </submittedName>
</protein>
<dbReference type="EC" id="2.7.1.30" evidence="9"/>
<dbReference type="EMBL" id="AP012057">
    <property type="protein sequence ID" value="BAN03489.1"/>
    <property type="molecule type" value="Genomic_DNA"/>
</dbReference>
<dbReference type="RefSeq" id="WP_015442736.1">
    <property type="nucleotide sequence ID" value="NC_020520.1"/>
</dbReference>
<evidence type="ECO:0000256" key="2">
    <source>
        <dbReference type="ARBA" id="ARBA00022679"/>
    </source>
</evidence>
<dbReference type="PANTHER" id="PTHR10196:SF69">
    <property type="entry name" value="GLYCEROL KINASE"/>
    <property type="match status" value="1"/>
</dbReference>
<keyword evidence="10" id="KW-1185">Reference proteome</keyword>
<dbReference type="GO" id="GO:0005829">
    <property type="term" value="C:cytosol"/>
    <property type="evidence" value="ECO:0007669"/>
    <property type="project" value="TreeGrafter"/>
</dbReference>
<dbReference type="AlphaFoldDB" id="A0A6C7EE99"/>
<dbReference type="Pfam" id="PF00370">
    <property type="entry name" value="FGGY_N"/>
    <property type="match status" value="1"/>
</dbReference>
<evidence type="ECO:0000256" key="6">
    <source>
        <dbReference type="SAM" id="MobiDB-lite"/>
    </source>
</evidence>
<dbReference type="KEGG" id="aym:YM304_31750"/>
<keyword evidence="4 9" id="KW-0418">Kinase</keyword>
<gene>
    <name evidence="9" type="primary">glpK</name>
    <name evidence="9" type="ORF">YM304_31750</name>
</gene>
<dbReference type="OrthoDB" id="9805576at2"/>
<proteinExistence type="inferred from homology"/>
<dbReference type="GO" id="GO:0004370">
    <property type="term" value="F:glycerol kinase activity"/>
    <property type="evidence" value="ECO:0007669"/>
    <property type="project" value="UniProtKB-EC"/>
</dbReference>
<dbReference type="PANTHER" id="PTHR10196">
    <property type="entry name" value="SUGAR KINASE"/>
    <property type="match status" value="1"/>
</dbReference>
<comment type="similarity">
    <text evidence="1">Belongs to the FGGY kinase family.</text>
</comment>
<evidence type="ECO:0000256" key="1">
    <source>
        <dbReference type="ARBA" id="ARBA00009156"/>
    </source>
</evidence>